<dbReference type="Pfam" id="PF18962">
    <property type="entry name" value="Por_Secre_tail"/>
    <property type="match status" value="1"/>
</dbReference>
<dbReference type="AlphaFoldDB" id="A0A1B8ZB46"/>
<dbReference type="Proteomes" id="UP000093432">
    <property type="component" value="Unassembled WGS sequence"/>
</dbReference>
<dbReference type="RefSeq" id="WP_065400916.1">
    <property type="nucleotide sequence ID" value="NZ_MAYG01000031.1"/>
</dbReference>
<dbReference type="InterPro" id="IPR003961">
    <property type="entry name" value="FN3_dom"/>
</dbReference>
<evidence type="ECO:0000313" key="3">
    <source>
        <dbReference type="EMBL" id="OCA68785.1"/>
    </source>
</evidence>
<dbReference type="STRING" id="651561.BBI00_21530"/>
<proteinExistence type="predicted"/>
<reference evidence="4" key="1">
    <citation type="submission" date="2016-07" db="EMBL/GenBank/DDBJ databases">
        <authorList>
            <person name="Florea S."/>
            <person name="Webb J.S."/>
            <person name="Jaromczyk J."/>
            <person name="Schardl C.L."/>
        </authorList>
    </citation>
    <scope>NUCLEOTIDE SEQUENCE [LARGE SCALE GENOMIC DNA]</scope>
    <source>
        <strain evidence="4">CC-VM-7</strain>
    </source>
</reference>
<dbReference type="CDD" id="cd00063">
    <property type="entry name" value="FN3"/>
    <property type="match status" value="1"/>
</dbReference>
<dbReference type="SMART" id="SM00060">
    <property type="entry name" value="FN3"/>
    <property type="match status" value="1"/>
</dbReference>
<dbReference type="EMBL" id="MAYG01000031">
    <property type="protein sequence ID" value="OCA68785.1"/>
    <property type="molecule type" value="Genomic_DNA"/>
</dbReference>
<evidence type="ECO:0000259" key="2">
    <source>
        <dbReference type="PROSITE" id="PS50853"/>
    </source>
</evidence>
<keyword evidence="1" id="KW-0732">Signal</keyword>
<sequence>MKKLYPFSFHRKRRTINFKSIVSAAVLLLGGKELAYAQVSSYTFSQSSGTYAPITGTVLDTATGNTSTTNLNSNIYPLSLPFGFVFNGVSYNSLNVSTNGFITFGSTAPSTTYTTPVSGTTAYEGAVSVFGKDISSFFDISGATGDISWETTGTAPNREIVIQWKNFRPNSSTSTTAVYTFSFQIRLKETSNVIEMVYNNGSYLAGSTSVSGTAQIGLRGASATDFNTRLNGTSLEFVNSTPGTANSSTQAFNTVNAIPGMPSAGLTYTWTPPTCFAPSGITGGTTTNNSVNISWTPHVTMPSGYDVYYSTASTPPTSATTPTHQNVPGNSVQIGSLAPSTTYYVWVRANCGGGNTSVWSLQPVQISTQCTPPALTSTTGATTCTTGSATLTLTATADAGATVRWYDAQTGGNQVGTGNTFTTPAISSTTNYWAAAANTGNVTNVGPASPAGVGTNSAESTNWDLLFTVRTNIALNSVDIFPGTVGQDGVIEILTSSGTSLASIPFTTTVAGNSTAQTVPLNISLPPGTYAMRRTGTAKLYRNNGGAVFPYSTPELVITGTTFSSYPTYYFYFYNLNFTPTCESARTMVTAEISCMSTSETQTKETVKVHPNPFSDYVNISRPELVKSIKVTDVTGKLIRTIPNPDAALMLNDLSHGMYILILEMKDGSVEQKKVIKK</sequence>
<dbReference type="InterPro" id="IPR013783">
    <property type="entry name" value="Ig-like_fold"/>
</dbReference>
<feature type="domain" description="Fibronectin type-III" evidence="2">
    <location>
        <begin position="277"/>
        <end position="374"/>
    </location>
</feature>
<accession>A0A1B8ZB46</accession>
<comment type="caution">
    <text evidence="3">The sequence shown here is derived from an EMBL/GenBank/DDBJ whole genome shotgun (WGS) entry which is preliminary data.</text>
</comment>
<protein>
    <recommendedName>
        <fullName evidence="2">Fibronectin type-III domain-containing protein</fullName>
    </recommendedName>
</protein>
<dbReference type="SUPFAM" id="SSF49265">
    <property type="entry name" value="Fibronectin type III"/>
    <property type="match status" value="1"/>
</dbReference>
<evidence type="ECO:0000313" key="4">
    <source>
        <dbReference type="Proteomes" id="UP000093432"/>
    </source>
</evidence>
<dbReference type="PROSITE" id="PS50853">
    <property type="entry name" value="FN3"/>
    <property type="match status" value="1"/>
</dbReference>
<dbReference type="InterPro" id="IPR036116">
    <property type="entry name" value="FN3_sf"/>
</dbReference>
<gene>
    <name evidence="3" type="ORF">BBI00_21530</name>
</gene>
<evidence type="ECO:0000256" key="1">
    <source>
        <dbReference type="ARBA" id="ARBA00022729"/>
    </source>
</evidence>
<dbReference type="NCBIfam" id="TIGR04183">
    <property type="entry name" value="Por_Secre_tail"/>
    <property type="match status" value="1"/>
</dbReference>
<dbReference type="InterPro" id="IPR044023">
    <property type="entry name" value="Ig_7"/>
</dbReference>
<dbReference type="Pfam" id="PF00041">
    <property type="entry name" value="fn3"/>
    <property type="match status" value="1"/>
</dbReference>
<dbReference type="InterPro" id="IPR026444">
    <property type="entry name" value="Secre_tail"/>
</dbReference>
<organism evidence="3 4">
    <name type="scientific">Chryseobacterium arthrosphaerae</name>
    <dbReference type="NCBI Taxonomy" id="651561"/>
    <lineage>
        <taxon>Bacteria</taxon>
        <taxon>Pseudomonadati</taxon>
        <taxon>Bacteroidota</taxon>
        <taxon>Flavobacteriia</taxon>
        <taxon>Flavobacteriales</taxon>
        <taxon>Weeksellaceae</taxon>
        <taxon>Chryseobacterium group</taxon>
        <taxon>Chryseobacterium</taxon>
    </lineage>
</organism>
<dbReference type="Pfam" id="PF19081">
    <property type="entry name" value="Ig_7"/>
    <property type="match status" value="1"/>
</dbReference>
<dbReference type="OrthoDB" id="881122at2"/>
<dbReference type="Gene3D" id="2.60.40.10">
    <property type="entry name" value="Immunoglobulins"/>
    <property type="match status" value="1"/>
</dbReference>
<name>A0A1B8ZB46_9FLAO</name>